<dbReference type="SUPFAM" id="SSF116726">
    <property type="entry name" value="TrkA C-terminal domain-like"/>
    <property type="match status" value="1"/>
</dbReference>
<dbReference type="Gene3D" id="1.20.1530.20">
    <property type="match status" value="1"/>
</dbReference>
<evidence type="ECO:0000256" key="10">
    <source>
        <dbReference type="SAM" id="Phobius"/>
    </source>
</evidence>
<comment type="caution">
    <text evidence="12">The sequence shown here is derived from an EMBL/GenBank/DDBJ whole genome shotgun (WGS) entry which is preliminary data.</text>
</comment>
<dbReference type="RefSeq" id="WP_121837112.1">
    <property type="nucleotide sequence ID" value="NZ_ML014753.1"/>
</dbReference>
<accession>A0A3L8Q3J5</accession>
<dbReference type="Pfam" id="PF02080">
    <property type="entry name" value="TrkA_C"/>
    <property type="match status" value="1"/>
</dbReference>
<gene>
    <name evidence="12" type="ORF">D5018_00930</name>
</gene>
<protein>
    <submittedName>
        <fullName evidence="12">Potassium/proton antiporter</fullName>
    </submittedName>
</protein>
<feature type="transmembrane region" description="Helical" evidence="10">
    <location>
        <begin position="336"/>
        <end position="356"/>
    </location>
</feature>
<dbReference type="Gene3D" id="3.30.70.1450">
    <property type="entry name" value="Regulator of K+ conductance, C-terminal domain"/>
    <property type="match status" value="1"/>
</dbReference>
<dbReference type="NCBIfam" id="NF003716">
    <property type="entry name" value="PRK05326.1-3"/>
    <property type="match status" value="1"/>
</dbReference>
<feature type="domain" description="RCK C-terminal" evidence="11">
    <location>
        <begin position="405"/>
        <end position="486"/>
    </location>
</feature>
<dbReference type="PROSITE" id="PS51202">
    <property type="entry name" value="RCK_C"/>
    <property type="match status" value="1"/>
</dbReference>
<dbReference type="GO" id="GO:0006813">
    <property type="term" value="P:potassium ion transport"/>
    <property type="evidence" value="ECO:0007669"/>
    <property type="project" value="UniProtKB-KW"/>
</dbReference>
<dbReference type="NCBIfam" id="NF003714">
    <property type="entry name" value="PRK05326.1-1"/>
    <property type="match status" value="1"/>
</dbReference>
<dbReference type="InterPro" id="IPR036721">
    <property type="entry name" value="RCK_C_sf"/>
</dbReference>
<keyword evidence="5" id="KW-0630">Potassium</keyword>
<dbReference type="GO" id="GO:0005886">
    <property type="term" value="C:plasma membrane"/>
    <property type="evidence" value="ECO:0007669"/>
    <property type="project" value="UniProtKB-SubCell"/>
</dbReference>
<dbReference type="PANTHER" id="PTHR32507">
    <property type="entry name" value="NA(+)/H(+) ANTIPORTER 1"/>
    <property type="match status" value="1"/>
</dbReference>
<feature type="transmembrane region" description="Helical" evidence="10">
    <location>
        <begin position="188"/>
        <end position="211"/>
    </location>
</feature>
<dbReference type="GO" id="GO:0008324">
    <property type="term" value="F:monoatomic cation transmembrane transporter activity"/>
    <property type="evidence" value="ECO:0007669"/>
    <property type="project" value="InterPro"/>
</dbReference>
<evidence type="ECO:0000256" key="9">
    <source>
        <dbReference type="ARBA" id="ARBA00023136"/>
    </source>
</evidence>
<feature type="transmembrane region" description="Helical" evidence="10">
    <location>
        <begin position="268"/>
        <end position="291"/>
    </location>
</feature>
<reference evidence="12 13" key="1">
    <citation type="submission" date="2018-09" db="EMBL/GenBank/DDBJ databases">
        <title>Phylogeny of the Shewanellaceae, and recommendation for two new genera, Pseudoshewanella and Parashewanella.</title>
        <authorList>
            <person name="Wang G."/>
        </authorList>
    </citation>
    <scope>NUCLEOTIDE SEQUENCE [LARGE SCALE GENOMIC DNA]</scope>
    <source>
        <strain evidence="12 13">C51</strain>
    </source>
</reference>
<feature type="transmembrane region" description="Helical" evidence="10">
    <location>
        <begin position="303"/>
        <end position="324"/>
    </location>
</feature>
<dbReference type="Proteomes" id="UP000281474">
    <property type="component" value="Unassembled WGS sequence"/>
</dbReference>
<evidence type="ECO:0000256" key="1">
    <source>
        <dbReference type="ARBA" id="ARBA00004651"/>
    </source>
</evidence>
<evidence type="ECO:0000313" key="12">
    <source>
        <dbReference type="EMBL" id="RLV61713.1"/>
    </source>
</evidence>
<comment type="subcellular location">
    <subcellularLocation>
        <location evidence="1">Cell membrane</location>
        <topology evidence="1">Multi-pass membrane protein</topology>
    </subcellularLocation>
</comment>
<name>A0A3L8Q3J5_9GAMM</name>
<evidence type="ECO:0000256" key="3">
    <source>
        <dbReference type="ARBA" id="ARBA00022449"/>
    </source>
</evidence>
<dbReference type="NCBIfam" id="NF003715">
    <property type="entry name" value="PRK05326.1-2"/>
    <property type="match status" value="1"/>
</dbReference>
<feature type="transmembrane region" description="Helical" evidence="10">
    <location>
        <begin position="90"/>
        <end position="113"/>
    </location>
</feature>
<dbReference type="InterPro" id="IPR038770">
    <property type="entry name" value="Na+/solute_symporter_sf"/>
</dbReference>
<feature type="transmembrane region" description="Helical" evidence="10">
    <location>
        <begin position="6"/>
        <end position="23"/>
    </location>
</feature>
<keyword evidence="7 10" id="KW-1133">Transmembrane helix</keyword>
<sequence length="575" mass="62496">MSAEWINSFFLISAILIAISVLLSPLSSRLGVPILLVFLAVGILAGVDGLGGIVFNDFSLAYLVSNLALAIILLDGGLRTRVSSFKISLGPALSLSTLGVALTTIITGSMAAWLFDLSIMQGLLLGAIVGSTDAAVVFSLMKGLSINERVEATLEIESGSNDPMAVFLTVTLISLLSMSQAESSGFMMIWHFIQNFGVGIALGIGGGWLLWQLINHIQLDEGLYAILALSGGLLIYAISNSLGGSGILSIYLTGVWLGNHPTRGRHTILAVLDGVTWMSQIGMFLILGLLLTPSSLTGMIVPSLLLAFGMIFIGRPISVWVSLLPFKHFSKRQRWFISWVGLRGAVPIILAVYPMMAGLPNAQLYFNVAFFVVLVSLLAQGSTLTYAAKLAKVILPPKPEPISRSGIEIYPKSDWEVFVYQLGSNKWCIGEPLNSLSMPKGTRVVALFRNQKMLQPSARTKLKKDDVLCVLAKEINLTALSELFSQAPESDIGITPTRFLGDFFIDPQTPLLQLAPMYAITLTEEYQNWKVQDLFDSKVGESPVIGDQFKWQSLRWIVAEMQDDKISRVGIQLPK</sequence>
<keyword evidence="5" id="KW-0633">Potassium transport</keyword>
<evidence type="ECO:0000259" key="11">
    <source>
        <dbReference type="PROSITE" id="PS51202"/>
    </source>
</evidence>
<dbReference type="AlphaFoldDB" id="A0A3L8Q3J5"/>
<keyword evidence="4" id="KW-1003">Cell membrane</keyword>
<feature type="transmembrane region" description="Helical" evidence="10">
    <location>
        <begin position="223"/>
        <end position="256"/>
    </location>
</feature>
<keyword evidence="6 10" id="KW-0812">Transmembrane</keyword>
<feature type="transmembrane region" description="Helical" evidence="10">
    <location>
        <begin position="119"/>
        <end position="141"/>
    </location>
</feature>
<evidence type="ECO:0000313" key="13">
    <source>
        <dbReference type="Proteomes" id="UP000281474"/>
    </source>
</evidence>
<proteinExistence type="predicted"/>
<dbReference type="EMBL" id="QZEI01000001">
    <property type="protein sequence ID" value="RLV61713.1"/>
    <property type="molecule type" value="Genomic_DNA"/>
</dbReference>
<evidence type="ECO:0000256" key="4">
    <source>
        <dbReference type="ARBA" id="ARBA00022475"/>
    </source>
</evidence>
<keyword evidence="2" id="KW-0813">Transport</keyword>
<organism evidence="12 13">
    <name type="scientific">Parashewanella curva</name>
    <dbReference type="NCBI Taxonomy" id="2338552"/>
    <lineage>
        <taxon>Bacteria</taxon>
        <taxon>Pseudomonadati</taxon>
        <taxon>Pseudomonadota</taxon>
        <taxon>Gammaproteobacteria</taxon>
        <taxon>Alteromonadales</taxon>
        <taxon>Shewanellaceae</taxon>
        <taxon>Parashewanella</taxon>
    </lineage>
</organism>
<evidence type="ECO:0000256" key="8">
    <source>
        <dbReference type="ARBA" id="ARBA00023065"/>
    </source>
</evidence>
<evidence type="ECO:0000256" key="6">
    <source>
        <dbReference type="ARBA" id="ARBA00022692"/>
    </source>
</evidence>
<dbReference type="GO" id="GO:0015297">
    <property type="term" value="F:antiporter activity"/>
    <property type="evidence" value="ECO:0007669"/>
    <property type="project" value="UniProtKB-KW"/>
</dbReference>
<feature type="transmembrane region" description="Helical" evidence="10">
    <location>
        <begin position="368"/>
        <end position="388"/>
    </location>
</feature>
<feature type="transmembrane region" description="Helical" evidence="10">
    <location>
        <begin position="60"/>
        <end position="78"/>
    </location>
</feature>
<evidence type="ECO:0000256" key="2">
    <source>
        <dbReference type="ARBA" id="ARBA00022448"/>
    </source>
</evidence>
<keyword evidence="13" id="KW-1185">Reference proteome</keyword>
<feature type="transmembrane region" description="Helical" evidence="10">
    <location>
        <begin position="30"/>
        <end position="54"/>
    </location>
</feature>
<keyword evidence="8" id="KW-0406">Ion transport</keyword>
<dbReference type="OrthoDB" id="9810759at2"/>
<evidence type="ECO:0000256" key="7">
    <source>
        <dbReference type="ARBA" id="ARBA00022989"/>
    </source>
</evidence>
<dbReference type="Pfam" id="PF00999">
    <property type="entry name" value="Na_H_Exchanger"/>
    <property type="match status" value="1"/>
</dbReference>
<dbReference type="InterPro" id="IPR006037">
    <property type="entry name" value="RCK_C"/>
</dbReference>
<dbReference type="GO" id="GO:1902600">
    <property type="term" value="P:proton transmembrane transport"/>
    <property type="evidence" value="ECO:0007669"/>
    <property type="project" value="InterPro"/>
</dbReference>
<keyword evidence="9 10" id="KW-0472">Membrane</keyword>
<keyword evidence="3" id="KW-0050">Antiport</keyword>
<dbReference type="PANTHER" id="PTHR32507:SF7">
    <property type="entry name" value="K(+)_H(+) ANTIPORTER NHAP2"/>
    <property type="match status" value="1"/>
</dbReference>
<dbReference type="InterPro" id="IPR006153">
    <property type="entry name" value="Cation/H_exchanger_TM"/>
</dbReference>
<evidence type="ECO:0000256" key="5">
    <source>
        <dbReference type="ARBA" id="ARBA00022538"/>
    </source>
</evidence>